<gene>
    <name evidence="1" type="ORF">N8E88_26165</name>
</gene>
<proteinExistence type="predicted"/>
<protein>
    <submittedName>
        <fullName evidence="1">DUF2442 domain-containing protein</fullName>
    </submittedName>
</protein>
<dbReference type="Proteomes" id="UP001061991">
    <property type="component" value="Chromosome"/>
</dbReference>
<organism evidence="1 2">
    <name type="scientific">Phyllobacterium zundukense</name>
    <dbReference type="NCBI Taxonomy" id="1867719"/>
    <lineage>
        <taxon>Bacteria</taxon>
        <taxon>Pseudomonadati</taxon>
        <taxon>Pseudomonadota</taxon>
        <taxon>Alphaproteobacteria</taxon>
        <taxon>Hyphomicrobiales</taxon>
        <taxon>Phyllobacteriaceae</taxon>
        <taxon>Phyllobacterium</taxon>
    </lineage>
</organism>
<accession>A0ACD4D2N9</accession>
<dbReference type="EMBL" id="CP104973">
    <property type="protein sequence ID" value="UXN59995.1"/>
    <property type="molecule type" value="Genomic_DNA"/>
</dbReference>
<evidence type="ECO:0000313" key="1">
    <source>
        <dbReference type="EMBL" id="UXN59995.1"/>
    </source>
</evidence>
<evidence type="ECO:0000313" key="2">
    <source>
        <dbReference type="Proteomes" id="UP001061991"/>
    </source>
</evidence>
<reference evidence="1" key="1">
    <citation type="submission" date="2022-09" db="EMBL/GenBank/DDBJ databases">
        <title>Interaction between co-microsymbionts with complementary sets of symbiotic genes in legume-rhizobium systems.</title>
        <authorList>
            <person name="Safronova V."/>
            <person name="Sazanova A."/>
            <person name="Afonin A."/>
            <person name="Chirak E."/>
        </authorList>
    </citation>
    <scope>NUCLEOTIDE SEQUENCE</scope>
    <source>
        <strain evidence="1">A18/3m</strain>
    </source>
</reference>
<name>A0ACD4D2N9_9HYPH</name>
<sequence>MAAGLTDAQFDLANARGQETLMMEPRASLARYDSVTRRVVIDLVNGCSYAFPFHFVQDLQNASDEDLVDIRVDGAGLNLHWPKLDVDLYVPALVSGIFGTRAWMTRELARAAGKAVSPAKSAAARVNGAKGGRPRKTASG</sequence>
<keyword evidence="2" id="KW-1185">Reference proteome</keyword>